<evidence type="ECO:0000313" key="6">
    <source>
        <dbReference type="Proteomes" id="UP000855421"/>
    </source>
</evidence>
<dbReference type="InterPro" id="IPR005467">
    <property type="entry name" value="His_kinase_dom"/>
</dbReference>
<dbReference type="SMART" id="SM00387">
    <property type="entry name" value="HATPase_c"/>
    <property type="match status" value="1"/>
</dbReference>
<evidence type="ECO:0000259" key="4">
    <source>
        <dbReference type="PROSITE" id="PS50109"/>
    </source>
</evidence>
<feature type="coiled-coil region" evidence="3">
    <location>
        <begin position="480"/>
        <end position="507"/>
    </location>
</feature>
<keyword evidence="3" id="KW-0175">Coiled coil</keyword>
<dbReference type="SUPFAM" id="SSF55874">
    <property type="entry name" value="ATPase domain of HSP90 chaperone/DNA topoisomerase II/histidine kinase"/>
    <property type="match status" value="2"/>
</dbReference>
<comment type="caution">
    <text evidence="5">The sequence shown here is derived from an EMBL/GenBank/DDBJ whole genome shotgun (WGS) entry which is preliminary data.</text>
</comment>
<dbReference type="EMBL" id="DACTBT010000005">
    <property type="protein sequence ID" value="HAT4297960.1"/>
    <property type="molecule type" value="Genomic_DNA"/>
</dbReference>
<keyword evidence="1 5" id="KW-0808">Transferase</keyword>
<evidence type="ECO:0000256" key="1">
    <source>
        <dbReference type="ARBA" id="ARBA00022777"/>
    </source>
</evidence>
<dbReference type="Pfam" id="PF13589">
    <property type="entry name" value="HATPase_c_3"/>
    <property type="match status" value="1"/>
</dbReference>
<dbReference type="PANTHER" id="PTHR43065">
    <property type="entry name" value="SENSOR HISTIDINE KINASE"/>
    <property type="match status" value="1"/>
</dbReference>
<organism evidence="5 6">
    <name type="scientific">Clostridium perfringens</name>
    <dbReference type="NCBI Taxonomy" id="1502"/>
    <lineage>
        <taxon>Bacteria</taxon>
        <taxon>Bacillati</taxon>
        <taxon>Bacillota</taxon>
        <taxon>Clostridia</taxon>
        <taxon>Eubacteriales</taxon>
        <taxon>Clostridiaceae</taxon>
        <taxon>Clostridium</taxon>
    </lineage>
</organism>
<reference evidence="5" key="1">
    <citation type="journal article" date="2018" name="Genome Biol.">
        <title>SKESA: strategic k-mer extension for scrupulous assemblies.</title>
        <authorList>
            <person name="Souvorov A."/>
            <person name="Agarwala R."/>
            <person name="Lipman D.J."/>
        </authorList>
    </citation>
    <scope>NUCLEOTIDE SEQUENCE</scope>
    <source>
        <strain evidence="5">C25</strain>
    </source>
</reference>
<dbReference type="GO" id="GO:0000160">
    <property type="term" value="P:phosphorelay signal transduction system"/>
    <property type="evidence" value="ECO:0007669"/>
    <property type="project" value="UniProtKB-KW"/>
</dbReference>
<accession>A0AAN5NAR2</accession>
<dbReference type="InterPro" id="IPR036890">
    <property type="entry name" value="HATPase_C_sf"/>
</dbReference>
<dbReference type="InterPro" id="IPR003594">
    <property type="entry name" value="HATPase_dom"/>
</dbReference>
<gene>
    <name evidence="5" type="ORF">I9063_001310</name>
</gene>
<evidence type="ECO:0000313" key="5">
    <source>
        <dbReference type="EMBL" id="HAT4297960.1"/>
    </source>
</evidence>
<sequence length="753" mass="86589">MAKIPYNVDAYTAKLIGRENLAKIDSAIIELVKNTYDADADICILYLDEEKGTLYICDNGTGMNKDIIIEHWMTIGHSSKIVDYKTKKGRVQTGSKGIGRFALDRIANMSTMYTATLEKKLIWKQDWSRFEPNKKITEIYAELDEVNIGFSEFCEEIKNEEAKKIISTFKTGTIFKMENLQDNWDLSLFNRIKRTLQSIASPNLESIFKMYLFNNEIDKENAFINNNIINQYDYKISFDVDTNGKAKIKLIRNEFDLPNDFCEVLNLSNEDTKKVLNNKINIEKNLDELLAVNLSDLIRIGEFSGTLYFLKASISKDLRKEFLYKDITGRKNSIKEFGGIKIYRDNFRVRPYGDYGTEALDWLMLSARKAASPAGVTSTMGAWKVRGEQMLGQVNISRTNLRLADQSNREGIVETKEFNLFKDIIKSIISILERDRQYMVKKTSEYTMSKSPNKKSQAVVTEFLGSDKKKYDQNYYKKIKPAIKAVIEEKEKKISALENEISMLTSLATTGIVTNTYIHELKGFSSKLFTKICNAKETLEYLDYDKLESDEREDFCLGLSMIEDSYKYNNVFNSWFGITIGSISKDRRLMKRHNINKLLAEQIESWSKVLESKDIKITFNGDDNIEVRCFPYELDSIVSNLITNSISAFESDRFELKGEKEINISLISDSSGFIIEYNDNGPGLVKLYKNEPEKILEAFESEKRSVLGENLGTGMGMWIIKRNVDLYKGLIDLKNNINKDSGFYIKIKINARR</sequence>
<dbReference type="GO" id="GO:0016301">
    <property type="term" value="F:kinase activity"/>
    <property type="evidence" value="ECO:0007669"/>
    <property type="project" value="UniProtKB-KW"/>
</dbReference>
<keyword evidence="1 5" id="KW-0418">Kinase</keyword>
<evidence type="ECO:0000256" key="2">
    <source>
        <dbReference type="ARBA" id="ARBA00023012"/>
    </source>
</evidence>
<dbReference type="Proteomes" id="UP000855421">
    <property type="component" value="Unassembled WGS sequence"/>
</dbReference>
<feature type="domain" description="Histidine kinase" evidence="4">
    <location>
        <begin position="594"/>
        <end position="751"/>
    </location>
</feature>
<protein>
    <submittedName>
        <fullName evidence="5">Sensor histidine kinase</fullName>
    </submittedName>
</protein>
<dbReference type="Gene3D" id="3.30.565.10">
    <property type="entry name" value="Histidine kinase-like ATPase, C-terminal domain"/>
    <property type="match status" value="2"/>
</dbReference>
<name>A0AAN5NAR2_CLOPF</name>
<keyword evidence="2" id="KW-0902">Two-component regulatory system</keyword>
<reference evidence="5" key="2">
    <citation type="submission" date="2020-07" db="EMBL/GenBank/DDBJ databases">
        <authorList>
            <consortium name="NCBI Pathogen Detection Project"/>
        </authorList>
    </citation>
    <scope>NUCLEOTIDE SEQUENCE</scope>
    <source>
        <strain evidence="5">C25</strain>
    </source>
</reference>
<dbReference type="PROSITE" id="PS50109">
    <property type="entry name" value="HIS_KIN"/>
    <property type="match status" value="1"/>
</dbReference>
<dbReference type="AlphaFoldDB" id="A0AAN5NAR2"/>
<evidence type="ECO:0000256" key="3">
    <source>
        <dbReference type="SAM" id="Coils"/>
    </source>
</evidence>
<proteinExistence type="predicted"/>
<dbReference type="RefSeq" id="WP_303523201.1">
    <property type="nucleotide sequence ID" value="NZ_JAUONM010000001.1"/>
</dbReference>
<dbReference type="Pfam" id="PF02518">
    <property type="entry name" value="HATPase_c"/>
    <property type="match status" value="1"/>
</dbReference>